<dbReference type="OrthoDB" id="10014409at2759"/>
<evidence type="ECO:0000313" key="1">
    <source>
        <dbReference type="EMBL" id="GBP84672.1"/>
    </source>
</evidence>
<reference evidence="1 2" key="1">
    <citation type="journal article" date="2019" name="Commun. Biol.">
        <title>The bagworm genome reveals a unique fibroin gene that provides high tensile strength.</title>
        <authorList>
            <person name="Kono N."/>
            <person name="Nakamura H."/>
            <person name="Ohtoshi R."/>
            <person name="Tomita M."/>
            <person name="Numata K."/>
            <person name="Arakawa K."/>
        </authorList>
    </citation>
    <scope>NUCLEOTIDE SEQUENCE [LARGE SCALE GENOMIC DNA]</scope>
</reference>
<proteinExistence type="predicted"/>
<protein>
    <recommendedName>
        <fullName evidence="3">Reverse transcriptase domain-containing protein</fullName>
    </recommendedName>
</protein>
<dbReference type="Proteomes" id="UP000299102">
    <property type="component" value="Unassembled WGS sequence"/>
</dbReference>
<organism evidence="1 2">
    <name type="scientific">Eumeta variegata</name>
    <name type="common">Bagworm moth</name>
    <name type="synonym">Eumeta japonica</name>
    <dbReference type="NCBI Taxonomy" id="151549"/>
    <lineage>
        <taxon>Eukaryota</taxon>
        <taxon>Metazoa</taxon>
        <taxon>Ecdysozoa</taxon>
        <taxon>Arthropoda</taxon>
        <taxon>Hexapoda</taxon>
        <taxon>Insecta</taxon>
        <taxon>Pterygota</taxon>
        <taxon>Neoptera</taxon>
        <taxon>Endopterygota</taxon>
        <taxon>Lepidoptera</taxon>
        <taxon>Glossata</taxon>
        <taxon>Ditrysia</taxon>
        <taxon>Tineoidea</taxon>
        <taxon>Psychidae</taxon>
        <taxon>Oiketicinae</taxon>
        <taxon>Eumeta</taxon>
    </lineage>
</organism>
<dbReference type="AlphaFoldDB" id="A0A4C1ZBE8"/>
<accession>A0A4C1ZBE8</accession>
<evidence type="ECO:0000313" key="2">
    <source>
        <dbReference type="Proteomes" id="UP000299102"/>
    </source>
</evidence>
<comment type="caution">
    <text evidence="1">The sequence shown here is derived from an EMBL/GenBank/DDBJ whole genome shotgun (WGS) entry which is preliminary data.</text>
</comment>
<keyword evidence="2" id="KW-1185">Reference proteome</keyword>
<name>A0A4C1ZBE8_EUMVA</name>
<evidence type="ECO:0008006" key="3">
    <source>
        <dbReference type="Google" id="ProtNLM"/>
    </source>
</evidence>
<sequence>MYILIVRLLRTRARSSRGIRQADLGNDRSQLNLILYSTPRLDPTALTRTLIIESRHRTSAVDTPSTPEWLSINVAYTGCFGIRMDVRQGCVASPQLFKDNCQFHLKEYDCEIRDELSVKYLLYADDKVILTTSACEFQEMNVRHPFERQTNTMSHHRLLTPVCPDQPECWRRLRFSIKNPRRSRLESKTEVANFPLLVCPAILS</sequence>
<gene>
    <name evidence="1" type="ORF">EVAR_60271_1</name>
</gene>
<dbReference type="EMBL" id="BGZK01001693">
    <property type="protein sequence ID" value="GBP84672.1"/>
    <property type="molecule type" value="Genomic_DNA"/>
</dbReference>